<keyword evidence="2" id="KW-0812">Transmembrane</keyword>
<feature type="transmembrane region" description="Helical" evidence="2">
    <location>
        <begin position="529"/>
        <end position="554"/>
    </location>
</feature>
<evidence type="ECO:0000256" key="2">
    <source>
        <dbReference type="SAM" id="Phobius"/>
    </source>
</evidence>
<feature type="transmembrane region" description="Helical" evidence="2">
    <location>
        <begin position="20"/>
        <end position="41"/>
    </location>
</feature>
<evidence type="ECO:0000313" key="4">
    <source>
        <dbReference type="EMBL" id="PDW00544.1"/>
    </source>
</evidence>
<dbReference type="SUPFAM" id="SSF56112">
    <property type="entry name" value="Protein kinase-like (PK-like)"/>
    <property type="match status" value="1"/>
</dbReference>
<keyword evidence="5" id="KW-1185">Reference proteome</keyword>
<evidence type="ECO:0000256" key="1">
    <source>
        <dbReference type="ARBA" id="ARBA00009670"/>
    </source>
</evidence>
<evidence type="ECO:0000313" key="5">
    <source>
        <dbReference type="Proteomes" id="UP000220527"/>
    </source>
</evidence>
<dbReference type="PANTHER" id="PTHR10566:SF113">
    <property type="entry name" value="PROTEIN ACTIVITY OF BC1 COMPLEX KINASE 7, CHLOROPLASTIC"/>
    <property type="match status" value="1"/>
</dbReference>
<sequence>MWPLVRQARYLGRYREIAQVLVGYGFGALVEQLGLLSLLSLPRRVVLRVPSAPPLGTAARLREALVALGPTFVKLGQMLSTRSDLLPPEFVQELGKLQDTVPPFPADVAIQTIETSLGQPIEQLFAAFEREPLAAASLGQVHAARLHSGEEVVVKVQRPDIAGRINTDLAILGDLAALAQERLPFGQQYDLVELAWEFAVTLRAELDYRREARNAERFRQLFGANQIIYIPKIYWEYSDSCILTSERLYGVKLNDLAALAACGIDRTQLARNCLQVVLIEIFTHGFFHSDPHPGNFFALPDAVIGVVDYGQVGTLDRPTTQAMLMLLMAITERDTATAVRALERLGLVQRREVTPQLRRDLERFTEGFVDRPLGEISARETVNELLSLLRRHRIRLPGPLALLLKALVMMEGVGLQIDPKLDVFAIARPYVQQAMLDSLSPAALSEQAFQRLRDLSEAAGEVPMQTVELLQRLNAGELRLQTDERELRRVASAMVEASNRLVLGLILAALIVGLGGLAVTVGITGWSGFLPTLLLVVGMVAAGIIALALTIALLRPYE</sequence>
<organism evidence="4 5">
    <name type="scientific">Candidatus Viridilinea mediisalina</name>
    <dbReference type="NCBI Taxonomy" id="2024553"/>
    <lineage>
        <taxon>Bacteria</taxon>
        <taxon>Bacillati</taxon>
        <taxon>Chloroflexota</taxon>
        <taxon>Chloroflexia</taxon>
        <taxon>Chloroflexales</taxon>
        <taxon>Chloroflexineae</taxon>
        <taxon>Oscillochloridaceae</taxon>
        <taxon>Candidatus Viridilinea</taxon>
    </lineage>
</organism>
<comment type="similarity">
    <text evidence="1">Belongs to the protein kinase superfamily. ADCK protein kinase family.</text>
</comment>
<dbReference type="InterPro" id="IPR011009">
    <property type="entry name" value="Kinase-like_dom_sf"/>
</dbReference>
<dbReference type="InterPro" id="IPR050154">
    <property type="entry name" value="UbiB_kinase"/>
</dbReference>
<proteinExistence type="inferred from homology"/>
<name>A0A2A6RDJ6_9CHLR</name>
<keyword evidence="2" id="KW-1133">Transmembrane helix</keyword>
<feature type="domain" description="ABC1 atypical kinase-like" evidence="3">
    <location>
        <begin position="96"/>
        <end position="339"/>
    </location>
</feature>
<dbReference type="OrthoDB" id="9795390at2"/>
<evidence type="ECO:0000259" key="3">
    <source>
        <dbReference type="Pfam" id="PF03109"/>
    </source>
</evidence>
<comment type="caution">
    <text evidence="4">The sequence shown here is derived from an EMBL/GenBank/DDBJ whole genome shotgun (WGS) entry which is preliminary data.</text>
</comment>
<dbReference type="Proteomes" id="UP000220527">
    <property type="component" value="Unassembled WGS sequence"/>
</dbReference>
<gene>
    <name evidence="4" type="ORF">CJ255_20535</name>
</gene>
<protein>
    <submittedName>
        <fullName evidence="4">ABC transporter</fullName>
    </submittedName>
</protein>
<dbReference type="Pfam" id="PF03109">
    <property type="entry name" value="ABC1"/>
    <property type="match status" value="1"/>
</dbReference>
<dbReference type="AlphaFoldDB" id="A0A2A6RDJ6"/>
<dbReference type="InterPro" id="IPR004147">
    <property type="entry name" value="ABC1_dom"/>
</dbReference>
<dbReference type="PANTHER" id="PTHR10566">
    <property type="entry name" value="CHAPERONE-ACTIVITY OF BC1 COMPLEX CABC1 -RELATED"/>
    <property type="match status" value="1"/>
</dbReference>
<reference evidence="5" key="1">
    <citation type="submission" date="2017-08" db="EMBL/GenBank/DDBJ databases">
        <authorList>
            <person name="Grouzdev D.S."/>
            <person name="Gaisin V.A."/>
            <person name="Rysina M.S."/>
            <person name="Gorlenko V.M."/>
        </authorList>
    </citation>
    <scope>NUCLEOTIDE SEQUENCE [LARGE SCALE GENOMIC DNA]</scope>
    <source>
        <strain evidence="5">Kir15-3F</strain>
    </source>
</reference>
<accession>A0A2A6RDJ6</accession>
<dbReference type="CDD" id="cd05121">
    <property type="entry name" value="ABC1_ADCK3-like"/>
    <property type="match status" value="1"/>
</dbReference>
<feature type="transmembrane region" description="Helical" evidence="2">
    <location>
        <begin position="501"/>
        <end position="523"/>
    </location>
</feature>
<dbReference type="EMBL" id="NQWI01000178">
    <property type="protein sequence ID" value="PDW00544.1"/>
    <property type="molecule type" value="Genomic_DNA"/>
</dbReference>
<keyword evidence="2" id="KW-0472">Membrane</keyword>